<organism evidence="2 3">
    <name type="scientific">Araneus ventricosus</name>
    <name type="common">Orbweaver spider</name>
    <name type="synonym">Epeira ventricosa</name>
    <dbReference type="NCBI Taxonomy" id="182803"/>
    <lineage>
        <taxon>Eukaryota</taxon>
        <taxon>Metazoa</taxon>
        <taxon>Ecdysozoa</taxon>
        <taxon>Arthropoda</taxon>
        <taxon>Chelicerata</taxon>
        <taxon>Arachnida</taxon>
        <taxon>Araneae</taxon>
        <taxon>Araneomorphae</taxon>
        <taxon>Entelegynae</taxon>
        <taxon>Araneoidea</taxon>
        <taxon>Araneidae</taxon>
        <taxon>Araneus</taxon>
    </lineage>
</organism>
<dbReference type="SUPFAM" id="SSF56219">
    <property type="entry name" value="DNase I-like"/>
    <property type="match status" value="1"/>
</dbReference>
<name>A0A4Y2A6M2_ARAVE</name>
<keyword evidence="3" id="KW-1185">Reference proteome</keyword>
<dbReference type="AlphaFoldDB" id="A0A4Y2A6M2"/>
<gene>
    <name evidence="2" type="ORF">AVEN_243731_1</name>
</gene>
<evidence type="ECO:0000313" key="3">
    <source>
        <dbReference type="Proteomes" id="UP000499080"/>
    </source>
</evidence>
<dbReference type="Pfam" id="PF14529">
    <property type="entry name" value="Exo_endo_phos_2"/>
    <property type="match status" value="1"/>
</dbReference>
<accession>A0A4Y2A6M2</accession>
<dbReference type="Gene3D" id="3.60.10.10">
    <property type="entry name" value="Endonuclease/exonuclease/phosphatase"/>
    <property type="match status" value="1"/>
</dbReference>
<dbReference type="Proteomes" id="UP000499080">
    <property type="component" value="Unassembled WGS sequence"/>
</dbReference>
<protein>
    <recommendedName>
        <fullName evidence="1">Endonuclease/exonuclease/phosphatase domain-containing protein</fullName>
    </recommendedName>
</protein>
<dbReference type="EMBL" id="BGPR01000006">
    <property type="protein sequence ID" value="GBL74896.1"/>
    <property type="molecule type" value="Genomic_DNA"/>
</dbReference>
<reference evidence="2 3" key="1">
    <citation type="journal article" date="2019" name="Sci. Rep.">
        <title>Orb-weaving spider Araneus ventricosus genome elucidates the spidroin gene catalogue.</title>
        <authorList>
            <person name="Kono N."/>
            <person name="Nakamura H."/>
            <person name="Ohtoshi R."/>
            <person name="Moran D.A.P."/>
            <person name="Shinohara A."/>
            <person name="Yoshida Y."/>
            <person name="Fujiwara M."/>
            <person name="Mori M."/>
            <person name="Tomita M."/>
            <person name="Arakawa K."/>
        </authorList>
    </citation>
    <scope>NUCLEOTIDE SEQUENCE [LARGE SCALE GENOMIC DNA]</scope>
</reference>
<feature type="domain" description="Endonuclease/exonuclease/phosphatase" evidence="1">
    <location>
        <begin position="97"/>
        <end position="192"/>
    </location>
</feature>
<dbReference type="PANTHER" id="PTHR33273">
    <property type="entry name" value="DOMAIN-CONTAINING PROTEIN, PUTATIVE-RELATED"/>
    <property type="match status" value="1"/>
</dbReference>
<dbReference type="InterPro" id="IPR036691">
    <property type="entry name" value="Endo/exonu/phosph_ase_sf"/>
</dbReference>
<dbReference type="OrthoDB" id="6471472at2759"/>
<dbReference type="PANTHER" id="PTHR33273:SF4">
    <property type="entry name" value="ENDONUCLEASE_EXONUCLEASE_PHOSPHATASE DOMAIN-CONTAINING PROTEIN"/>
    <property type="match status" value="1"/>
</dbReference>
<dbReference type="InterPro" id="IPR005135">
    <property type="entry name" value="Endo/exonuclease/phosphatase"/>
</dbReference>
<proteinExistence type="predicted"/>
<dbReference type="GO" id="GO:0003824">
    <property type="term" value="F:catalytic activity"/>
    <property type="evidence" value="ECO:0007669"/>
    <property type="project" value="InterPro"/>
</dbReference>
<evidence type="ECO:0000313" key="2">
    <source>
        <dbReference type="EMBL" id="GBL74896.1"/>
    </source>
</evidence>
<evidence type="ECO:0000259" key="1">
    <source>
        <dbReference type="Pfam" id="PF14529"/>
    </source>
</evidence>
<comment type="caution">
    <text evidence="2">The sequence shown here is derived from an EMBL/GenBank/DDBJ whole genome shotgun (WGS) entry which is preliminary data.</text>
</comment>
<sequence>MGFNTIRGIQINVNHCKAAHSGVFQVARDLELDFIAIQDPYLFNGEPPKSNFGCKTFSSRDKRAITYILNKNLNVFYKFNTTHTVAVELHFNNMLFNIFNCYFPPHDNIEDLIGELRDFNFYNSSNLLVGDFNCQSRSWGYDSDNFRGRKLTEFIAASNLHICNITEYGPTFQSTTNVGFPDLTLLSLPVKGAFKTLKKKPKKFAKKFSFWNEDLRISRNKVNRLFKTYIKHKAEGSILEIIQSSGNAYRKERAIYENLLLSTKRKAWESFCLNHNERFGFLFNLVFNRGSSENFIGVNPNNDPNNTIEDKINYLMDNFFPSPSSEDNLDYTPIIGHVEPMVLEIIEIVINALIG</sequence>